<feature type="non-terminal residue" evidence="1">
    <location>
        <position position="1"/>
    </location>
</feature>
<accession>A0A382H6Q4</accession>
<evidence type="ECO:0000313" key="1">
    <source>
        <dbReference type="EMBL" id="SVB82101.1"/>
    </source>
</evidence>
<dbReference type="EMBL" id="UINC01059088">
    <property type="protein sequence ID" value="SVB82101.1"/>
    <property type="molecule type" value="Genomic_DNA"/>
</dbReference>
<reference evidence="1" key="1">
    <citation type="submission" date="2018-05" db="EMBL/GenBank/DDBJ databases">
        <authorList>
            <person name="Lanie J.A."/>
            <person name="Ng W.-L."/>
            <person name="Kazmierczak K.M."/>
            <person name="Andrzejewski T.M."/>
            <person name="Davidsen T.M."/>
            <person name="Wayne K.J."/>
            <person name="Tettelin H."/>
            <person name="Glass J.I."/>
            <person name="Rusch D."/>
            <person name="Podicherti R."/>
            <person name="Tsui H.-C.T."/>
            <person name="Winkler M.E."/>
        </authorList>
    </citation>
    <scope>NUCLEOTIDE SEQUENCE</scope>
</reference>
<protein>
    <submittedName>
        <fullName evidence="1">Uncharacterized protein</fullName>
    </submittedName>
</protein>
<organism evidence="1">
    <name type="scientific">marine metagenome</name>
    <dbReference type="NCBI Taxonomy" id="408172"/>
    <lineage>
        <taxon>unclassified sequences</taxon>
        <taxon>metagenomes</taxon>
        <taxon>ecological metagenomes</taxon>
    </lineage>
</organism>
<gene>
    <name evidence="1" type="ORF">METZ01_LOCUS234955</name>
</gene>
<proteinExistence type="predicted"/>
<dbReference type="AlphaFoldDB" id="A0A382H6Q4"/>
<sequence>CRPKLHALLEQQPLLEPGDQLRRIYHVQLVQQPTVGLLQIL</sequence>
<name>A0A382H6Q4_9ZZZZ</name>